<keyword evidence="3" id="KW-0472">Membrane</keyword>
<evidence type="ECO:0000256" key="3">
    <source>
        <dbReference type="SAM" id="Phobius"/>
    </source>
</evidence>
<feature type="transmembrane region" description="Helical" evidence="3">
    <location>
        <begin position="204"/>
        <end position="225"/>
    </location>
</feature>
<feature type="domain" description="J" evidence="5">
    <location>
        <begin position="53"/>
        <end position="124"/>
    </location>
</feature>
<keyword evidence="7" id="KW-1185">Reference proteome</keyword>
<organism evidence="6 7">
    <name type="scientific">Cyanidiococcus yangmingshanensis</name>
    <dbReference type="NCBI Taxonomy" id="2690220"/>
    <lineage>
        <taxon>Eukaryota</taxon>
        <taxon>Rhodophyta</taxon>
        <taxon>Bangiophyceae</taxon>
        <taxon>Cyanidiales</taxon>
        <taxon>Cyanidiaceae</taxon>
        <taxon>Cyanidiococcus</taxon>
    </lineage>
</organism>
<evidence type="ECO:0000256" key="4">
    <source>
        <dbReference type="SAM" id="SignalP"/>
    </source>
</evidence>
<evidence type="ECO:0000259" key="5">
    <source>
        <dbReference type="PROSITE" id="PS50076"/>
    </source>
</evidence>
<accession>A0A7J7II37</accession>
<evidence type="ECO:0000313" key="7">
    <source>
        <dbReference type="Proteomes" id="UP000530660"/>
    </source>
</evidence>
<gene>
    <name evidence="6" type="ORF">F1559_000062</name>
</gene>
<dbReference type="Proteomes" id="UP000530660">
    <property type="component" value="Unassembled WGS sequence"/>
</dbReference>
<dbReference type="Gene3D" id="1.10.287.110">
    <property type="entry name" value="DnaJ domain"/>
    <property type="match status" value="1"/>
</dbReference>
<dbReference type="SUPFAM" id="SSF46565">
    <property type="entry name" value="Chaperone J-domain"/>
    <property type="match status" value="1"/>
</dbReference>
<dbReference type="Pfam" id="PF00226">
    <property type="entry name" value="DnaJ"/>
    <property type="match status" value="1"/>
</dbReference>
<dbReference type="PANTHER" id="PTHR44145:SF3">
    <property type="entry name" value="DNAJ HOMOLOG SUBFAMILY A MEMBER 3, MITOCHONDRIAL"/>
    <property type="match status" value="1"/>
</dbReference>
<dbReference type="InterPro" id="IPR051938">
    <property type="entry name" value="Apopto_cytoskel_mod"/>
</dbReference>
<dbReference type="PROSITE" id="PS50076">
    <property type="entry name" value="DNAJ_2"/>
    <property type="match status" value="1"/>
</dbReference>
<evidence type="ECO:0000313" key="6">
    <source>
        <dbReference type="EMBL" id="KAF6002329.1"/>
    </source>
</evidence>
<dbReference type="SMART" id="SM00271">
    <property type="entry name" value="DnaJ"/>
    <property type="match status" value="1"/>
</dbReference>
<evidence type="ECO:0000256" key="1">
    <source>
        <dbReference type="ARBA" id="ARBA00023186"/>
    </source>
</evidence>
<sequence>MACACTVHLASLVIFISCSEFSIENEWSTRAGGSLAPWPNRGFIGNGMSERQDPFALLGISRNAAKEEIKAAYLRLAKRWHPDGHPPETQELAEREFKKVTEAYERCGQLQRQNNTRTNHEKAHAGTGSRFTRAHQGDSGEADTKAYWRAFRRASATRDAAGFASFTATQREVAEPGTGPWSWLLHRAGLWWRRVHRGAHATTLLGALVLGGGLSAASTVIGFLWEKRNASHSFEHMMQQRASKPREMR</sequence>
<evidence type="ECO:0000256" key="2">
    <source>
        <dbReference type="SAM" id="MobiDB-lite"/>
    </source>
</evidence>
<dbReference type="AlphaFoldDB" id="A0A7J7II37"/>
<dbReference type="EMBL" id="VWRR01000010">
    <property type="protein sequence ID" value="KAF6002329.1"/>
    <property type="molecule type" value="Genomic_DNA"/>
</dbReference>
<dbReference type="PANTHER" id="PTHR44145">
    <property type="entry name" value="DNAJ HOMOLOG SUBFAMILY A MEMBER 3, MITOCHONDRIAL"/>
    <property type="match status" value="1"/>
</dbReference>
<keyword evidence="4" id="KW-0732">Signal</keyword>
<keyword evidence="3" id="KW-0812">Transmembrane</keyword>
<dbReference type="OrthoDB" id="10250354at2759"/>
<feature type="chain" id="PRO_5029816419" description="J domain-containing protein" evidence="4">
    <location>
        <begin position="19"/>
        <end position="249"/>
    </location>
</feature>
<keyword evidence="1" id="KW-0143">Chaperone</keyword>
<proteinExistence type="predicted"/>
<dbReference type="CDD" id="cd06257">
    <property type="entry name" value="DnaJ"/>
    <property type="match status" value="1"/>
</dbReference>
<feature type="region of interest" description="Disordered" evidence="2">
    <location>
        <begin position="114"/>
        <end position="138"/>
    </location>
</feature>
<name>A0A7J7II37_9RHOD</name>
<dbReference type="PRINTS" id="PR00625">
    <property type="entry name" value="JDOMAIN"/>
</dbReference>
<dbReference type="InterPro" id="IPR036869">
    <property type="entry name" value="J_dom_sf"/>
</dbReference>
<protein>
    <recommendedName>
        <fullName evidence="5">J domain-containing protein</fullName>
    </recommendedName>
</protein>
<comment type="caution">
    <text evidence="6">The sequence shown here is derived from an EMBL/GenBank/DDBJ whole genome shotgun (WGS) entry which is preliminary data.</text>
</comment>
<dbReference type="InterPro" id="IPR001623">
    <property type="entry name" value="DnaJ_domain"/>
</dbReference>
<feature type="signal peptide" evidence="4">
    <location>
        <begin position="1"/>
        <end position="18"/>
    </location>
</feature>
<reference evidence="6 7" key="1">
    <citation type="journal article" date="2020" name="J. Phycol.">
        <title>Comparative genome analysis reveals Cyanidiococcus gen. nov., a new extremophilic red algal genus sister to Cyanidioschyzon (Cyanidioschyzonaceae, Rhodophyta).</title>
        <authorList>
            <person name="Liu S.-L."/>
            <person name="Chiang Y.-R."/>
            <person name="Yoon H.S."/>
            <person name="Fu H.-Y."/>
        </authorList>
    </citation>
    <scope>NUCLEOTIDE SEQUENCE [LARGE SCALE GENOMIC DNA]</scope>
    <source>
        <strain evidence="6 7">THAL066</strain>
    </source>
</reference>
<keyword evidence="3" id="KW-1133">Transmembrane helix</keyword>